<proteinExistence type="predicted"/>
<evidence type="ECO:0000313" key="1">
    <source>
        <dbReference type="EMBL" id="CAG8696210.1"/>
    </source>
</evidence>
<protein>
    <submittedName>
        <fullName evidence="1">43746_t:CDS:1</fullName>
    </submittedName>
</protein>
<gene>
    <name evidence="1" type="ORF">GMARGA_LOCUS11830</name>
</gene>
<dbReference type="EMBL" id="CAJVQB010007047">
    <property type="protein sequence ID" value="CAG8696210.1"/>
    <property type="molecule type" value="Genomic_DNA"/>
</dbReference>
<accession>A0ABN7UY57</accession>
<organism evidence="1 2">
    <name type="scientific">Gigaspora margarita</name>
    <dbReference type="NCBI Taxonomy" id="4874"/>
    <lineage>
        <taxon>Eukaryota</taxon>
        <taxon>Fungi</taxon>
        <taxon>Fungi incertae sedis</taxon>
        <taxon>Mucoromycota</taxon>
        <taxon>Glomeromycotina</taxon>
        <taxon>Glomeromycetes</taxon>
        <taxon>Diversisporales</taxon>
        <taxon>Gigasporaceae</taxon>
        <taxon>Gigaspora</taxon>
    </lineage>
</organism>
<evidence type="ECO:0000313" key="2">
    <source>
        <dbReference type="Proteomes" id="UP000789901"/>
    </source>
</evidence>
<sequence>MEIEQLISLKSIFTDYLKKKDKRLLSHSYINVTNNQSNNCTYKLDISDLLIHKWSLFYNGTNNFDLPEKQLKNQFNNLSTSSSFQNNTTSIIISLLKLELELG</sequence>
<reference evidence="1 2" key="1">
    <citation type="submission" date="2021-06" db="EMBL/GenBank/DDBJ databases">
        <authorList>
            <person name="Kallberg Y."/>
            <person name="Tangrot J."/>
            <person name="Rosling A."/>
        </authorList>
    </citation>
    <scope>NUCLEOTIDE SEQUENCE [LARGE SCALE GENOMIC DNA]</scope>
    <source>
        <strain evidence="1 2">120-4 pot B 10/14</strain>
    </source>
</reference>
<keyword evidence="2" id="KW-1185">Reference proteome</keyword>
<comment type="caution">
    <text evidence="1">The sequence shown here is derived from an EMBL/GenBank/DDBJ whole genome shotgun (WGS) entry which is preliminary data.</text>
</comment>
<dbReference type="Proteomes" id="UP000789901">
    <property type="component" value="Unassembled WGS sequence"/>
</dbReference>
<name>A0ABN7UY57_GIGMA</name>